<reference evidence="4" key="1">
    <citation type="submission" date="2016-10" db="EMBL/GenBank/DDBJ databases">
        <authorList>
            <person name="Varghese N."/>
            <person name="Submissions S."/>
        </authorList>
    </citation>
    <scope>NUCLEOTIDE SEQUENCE [LARGE SCALE GENOMIC DNA]</scope>
    <source>
        <strain evidence="4">CGMCC 1.7738</strain>
    </source>
</reference>
<proteinExistence type="predicted"/>
<dbReference type="PROSITE" id="PS51257">
    <property type="entry name" value="PROKAR_LIPOPROTEIN"/>
    <property type="match status" value="1"/>
</dbReference>
<evidence type="ECO:0000313" key="4">
    <source>
        <dbReference type="Proteomes" id="UP000199607"/>
    </source>
</evidence>
<accession>A0A1I4JTN3</accession>
<dbReference type="Gene3D" id="2.40.50.90">
    <property type="match status" value="1"/>
</dbReference>
<feature type="compositionally biased region" description="Low complexity" evidence="1">
    <location>
        <begin position="127"/>
        <end position="168"/>
    </location>
</feature>
<dbReference type="Proteomes" id="UP000199607">
    <property type="component" value="Unassembled WGS sequence"/>
</dbReference>
<keyword evidence="3" id="KW-0540">Nuclease</keyword>
<organism evidence="3 4">
    <name type="scientific">Halogranum rubrum</name>
    <dbReference type="NCBI Taxonomy" id="553466"/>
    <lineage>
        <taxon>Archaea</taxon>
        <taxon>Methanobacteriati</taxon>
        <taxon>Methanobacteriota</taxon>
        <taxon>Stenosarchaea group</taxon>
        <taxon>Halobacteria</taxon>
        <taxon>Halobacteriales</taxon>
        <taxon>Haloferacaceae</taxon>
    </lineage>
</organism>
<dbReference type="Pfam" id="PF00565">
    <property type="entry name" value="SNase"/>
    <property type="match status" value="1"/>
</dbReference>
<dbReference type="InterPro" id="IPR016071">
    <property type="entry name" value="Staphylococal_nuclease_OB-fold"/>
</dbReference>
<evidence type="ECO:0000256" key="1">
    <source>
        <dbReference type="SAM" id="MobiDB-lite"/>
    </source>
</evidence>
<dbReference type="InterPro" id="IPR035437">
    <property type="entry name" value="SNase_OB-fold_sf"/>
</dbReference>
<feature type="region of interest" description="Disordered" evidence="1">
    <location>
        <begin position="26"/>
        <end position="170"/>
    </location>
</feature>
<name>A0A1I4JTN3_9EURY</name>
<keyword evidence="3" id="KW-0255">Endonuclease</keyword>
<feature type="domain" description="TNase-like" evidence="2">
    <location>
        <begin position="165"/>
        <end position="324"/>
    </location>
</feature>
<keyword evidence="4" id="KW-1185">Reference proteome</keyword>
<dbReference type="EMBL" id="FOTC01000015">
    <property type="protein sequence ID" value="SFL69892.1"/>
    <property type="molecule type" value="Genomic_DNA"/>
</dbReference>
<gene>
    <name evidence="3" type="ORF">SAMN04487950_4647</name>
</gene>
<dbReference type="SUPFAM" id="SSF50199">
    <property type="entry name" value="Staphylococcal nuclease"/>
    <property type="match status" value="1"/>
</dbReference>
<keyword evidence="3" id="KW-0378">Hydrolase</keyword>
<evidence type="ECO:0000259" key="2">
    <source>
        <dbReference type="PROSITE" id="PS50830"/>
    </source>
</evidence>
<dbReference type="GO" id="GO:0004519">
    <property type="term" value="F:endonuclease activity"/>
    <property type="evidence" value="ECO:0007669"/>
    <property type="project" value="UniProtKB-KW"/>
</dbReference>
<feature type="compositionally biased region" description="Low complexity" evidence="1">
    <location>
        <begin position="66"/>
        <end position="117"/>
    </location>
</feature>
<protein>
    <submittedName>
        <fullName evidence="3">Endonuclease YncB, thermonuclease family</fullName>
    </submittedName>
</protein>
<evidence type="ECO:0000313" key="3">
    <source>
        <dbReference type="EMBL" id="SFL69892.1"/>
    </source>
</evidence>
<dbReference type="SMART" id="SM00318">
    <property type="entry name" value="SNc"/>
    <property type="match status" value="1"/>
</dbReference>
<dbReference type="STRING" id="553466.SAMN04487950_4647"/>
<sequence>MRRDTRHVFVVVALVAVVLSTGCAGVLSPKSESTQSGSLDDPTPVPDSGTTAGPVSDAPREQPREASPSPTSTPTQTASPTPTNSSSTSSASTPTQTATATPTTTQTPAPTQTTPASAPAPAPAPAPSSGGSVPSSSGSSSSTSTPTPTETTSTPSTETSMTKSTETTVEVRRVLDGDTIAVVYSDGSTGLVNLAGVDAPDLYGGVDTAAFGVPDTAGGETYLYAWGWTARRALQETLTDASIRIEVVDGATPAVDDFPSTVEYDNVVVAYVSADTQDADDVAVNRALLRDGLARTTDTDHPRRTTFSETMEAAQDAFRGLWDTNTDLSAP</sequence>
<dbReference type="AlphaFoldDB" id="A0A1I4JTN3"/>
<dbReference type="PROSITE" id="PS50830">
    <property type="entry name" value="TNASE_3"/>
    <property type="match status" value="1"/>
</dbReference>